<keyword evidence="2" id="KW-1185">Reference proteome</keyword>
<evidence type="ECO:0000313" key="1">
    <source>
        <dbReference type="EMBL" id="QXO10378.1"/>
    </source>
</evidence>
<evidence type="ECO:0000313" key="2">
    <source>
        <dbReference type="Proteomes" id="UP000828233"/>
    </source>
</evidence>
<protein>
    <submittedName>
        <fullName evidence="1">Uncharacterized protein</fullName>
    </submittedName>
</protein>
<dbReference type="Proteomes" id="UP000828233">
    <property type="component" value="Segment"/>
</dbReference>
<reference evidence="1 2" key="1">
    <citation type="submission" date="2021-06" db="EMBL/GenBank/DDBJ databases">
        <authorList>
            <person name="Li P."/>
            <person name="Zeng Y."/>
            <person name="Yong S."/>
            <person name="Zhou X."/>
        </authorList>
    </citation>
    <scope>NUCLEOTIDE SEQUENCE [LARGE SCALE GENOMIC DNA]</scope>
</reference>
<name>A0AAE7SLE5_9CAUD</name>
<organism evidence="1 2">
    <name type="scientific">Escherichia phage vB_EcoP_ZX6</name>
    <dbReference type="NCBI Taxonomy" id="2851033"/>
    <lineage>
        <taxon>Viruses</taxon>
        <taxon>Duplodnaviria</taxon>
        <taxon>Heunggongvirae</taxon>
        <taxon>Uroviricota</taxon>
        <taxon>Caudoviricetes</taxon>
        <taxon>Autographivirales</taxon>
        <taxon>Autoscriptoviridae</taxon>
        <taxon>Slopekvirinae</taxon>
        <taxon>Drulisvirus</taxon>
        <taxon>Drulisvirus ZX6</taxon>
    </lineage>
</organism>
<dbReference type="EMBL" id="MZ424864">
    <property type="protein sequence ID" value="QXO10378.1"/>
    <property type="molecule type" value="Genomic_DNA"/>
</dbReference>
<accession>A0AAE7SLE5</accession>
<proteinExistence type="predicted"/>
<sequence length="181" mass="17514">MAFASSTLAQRQAVRDAAIELDKAVTLAHDTGPLLALGPAVDTAGESLVAALAATGSATPDNQVIVSDGATGKVTNSTGAQNITGTLQVGDGALKQVVLPAATTMVSNTDAVTIADSTNNKTVAGSAVVANGVVSRVAAPAAAAIVTDGQALTGVAPPTGTFTDTVTFAVTDGVITGIALS</sequence>